<evidence type="ECO:0000313" key="11">
    <source>
        <dbReference type="Proteomes" id="UP000235786"/>
    </source>
</evidence>
<feature type="compositionally biased region" description="Polar residues" evidence="8">
    <location>
        <begin position="16"/>
        <end position="34"/>
    </location>
</feature>
<dbReference type="CDD" id="cd12148">
    <property type="entry name" value="fungal_TF_MHR"/>
    <property type="match status" value="1"/>
</dbReference>
<keyword evidence="4 7" id="KW-0863">Zinc-finger</keyword>
<dbReference type="GO" id="GO:0000981">
    <property type="term" value="F:DNA-binding transcription factor activity, RNA polymerase II-specific"/>
    <property type="evidence" value="ECO:0007669"/>
    <property type="project" value="InterPro"/>
</dbReference>
<feature type="region of interest" description="Disordered" evidence="8">
    <location>
        <begin position="331"/>
        <end position="358"/>
    </location>
</feature>
<evidence type="ECO:0000256" key="7">
    <source>
        <dbReference type="PROSITE-ProRule" id="PRU00042"/>
    </source>
</evidence>
<gene>
    <name evidence="10" type="ORF">L207DRAFT_638418</name>
</gene>
<dbReference type="PANTHER" id="PTHR40626">
    <property type="entry name" value="MIP31509P"/>
    <property type="match status" value="1"/>
</dbReference>
<dbReference type="Gene3D" id="3.30.160.60">
    <property type="entry name" value="Classic Zinc Finger"/>
    <property type="match status" value="2"/>
</dbReference>
<dbReference type="GO" id="GO:0006351">
    <property type="term" value="P:DNA-templated transcription"/>
    <property type="evidence" value="ECO:0007669"/>
    <property type="project" value="InterPro"/>
</dbReference>
<dbReference type="PROSITE" id="PS50157">
    <property type="entry name" value="ZINC_FINGER_C2H2_2"/>
    <property type="match status" value="2"/>
</dbReference>
<keyword evidence="3" id="KW-0677">Repeat</keyword>
<comment type="subcellular location">
    <subcellularLocation>
        <location evidence="1">Nucleus</location>
    </subcellularLocation>
</comment>
<protein>
    <recommendedName>
        <fullName evidence="9">C2H2-type domain-containing protein</fullName>
    </recommendedName>
</protein>
<evidence type="ECO:0000256" key="1">
    <source>
        <dbReference type="ARBA" id="ARBA00004123"/>
    </source>
</evidence>
<evidence type="ECO:0000256" key="8">
    <source>
        <dbReference type="SAM" id="MobiDB-lite"/>
    </source>
</evidence>
<dbReference type="InterPro" id="IPR013087">
    <property type="entry name" value="Znf_C2H2_type"/>
</dbReference>
<proteinExistence type="predicted"/>
<dbReference type="InterPro" id="IPR051059">
    <property type="entry name" value="VerF-like"/>
</dbReference>
<dbReference type="GO" id="GO:0000785">
    <property type="term" value="C:chromatin"/>
    <property type="evidence" value="ECO:0007669"/>
    <property type="project" value="TreeGrafter"/>
</dbReference>
<dbReference type="PROSITE" id="PS00028">
    <property type="entry name" value="ZINC_FINGER_C2H2_1"/>
    <property type="match status" value="2"/>
</dbReference>
<evidence type="ECO:0000256" key="5">
    <source>
        <dbReference type="ARBA" id="ARBA00022833"/>
    </source>
</evidence>
<dbReference type="STRING" id="1149755.A0A2J6R8U1"/>
<dbReference type="SUPFAM" id="SSF57667">
    <property type="entry name" value="beta-beta-alpha zinc fingers"/>
    <property type="match status" value="1"/>
</dbReference>
<dbReference type="AlphaFoldDB" id="A0A2J6R8U1"/>
<feature type="compositionally biased region" description="Polar residues" evidence="8">
    <location>
        <begin position="155"/>
        <end position="199"/>
    </location>
</feature>
<feature type="region of interest" description="Disordered" evidence="8">
    <location>
        <begin position="90"/>
        <end position="136"/>
    </location>
</feature>
<accession>A0A2J6R8U1</accession>
<reference evidence="10 11" key="1">
    <citation type="submission" date="2016-04" db="EMBL/GenBank/DDBJ databases">
        <title>A degradative enzymes factory behind the ericoid mycorrhizal symbiosis.</title>
        <authorList>
            <consortium name="DOE Joint Genome Institute"/>
            <person name="Martino E."/>
            <person name="Morin E."/>
            <person name="Grelet G."/>
            <person name="Kuo A."/>
            <person name="Kohler A."/>
            <person name="Daghino S."/>
            <person name="Barry K."/>
            <person name="Choi C."/>
            <person name="Cichocki N."/>
            <person name="Clum A."/>
            <person name="Copeland A."/>
            <person name="Hainaut M."/>
            <person name="Haridas S."/>
            <person name="Labutti K."/>
            <person name="Lindquist E."/>
            <person name="Lipzen A."/>
            <person name="Khouja H.-R."/>
            <person name="Murat C."/>
            <person name="Ohm R."/>
            <person name="Olson A."/>
            <person name="Spatafora J."/>
            <person name="Veneault-Fourrey C."/>
            <person name="Henrissat B."/>
            <person name="Grigoriev I."/>
            <person name="Martin F."/>
            <person name="Perotto S."/>
        </authorList>
    </citation>
    <scope>NUCLEOTIDE SEQUENCE [LARGE SCALE GENOMIC DNA]</scope>
    <source>
        <strain evidence="10 11">F</strain>
    </source>
</reference>
<evidence type="ECO:0000259" key="9">
    <source>
        <dbReference type="PROSITE" id="PS50157"/>
    </source>
</evidence>
<dbReference type="InterPro" id="IPR036236">
    <property type="entry name" value="Znf_C2H2_sf"/>
</dbReference>
<dbReference type="PANTHER" id="PTHR40626:SF11">
    <property type="entry name" value="ZINC FINGER PROTEIN YPR022C"/>
    <property type="match status" value="1"/>
</dbReference>
<evidence type="ECO:0000313" key="10">
    <source>
        <dbReference type="EMBL" id="PMD34938.1"/>
    </source>
</evidence>
<dbReference type="InterPro" id="IPR007219">
    <property type="entry name" value="XnlR_reg_dom"/>
</dbReference>
<dbReference type="OrthoDB" id="1405595at2759"/>
<sequence length="957" mass="106847">MPRQTRGSTHRVLAVPTTSPKATGDLTVSTSPASVETPVKGSRPKEFQCERCPRTFTRRENLARHANSHDHTKYHQCGICGKSFSRSDMLSRHEAGHERWDQQNPSVSHPGGPRKRRKVAFEDDASSTNTADPIPKIREQHMVAQQTWNQNLHQSASPGVTTLSSASGNSGYEFNNSSGQHATIAHQSPNSLSQISDTLQPPYGSIDALGSSKHLAHHQTLPNLGGVHGDVPSPLTSFDFSAFLLPQSDGGASGFSYDWFSNDFYSAMKETGNEDVEFNDMLSLTFQSPMQFDQYSSTPAVAQSWEPQPNFARQDVPEDINHFDDARQLENLSQPEPGRISRISSPPNEPSEEDKWPFTWNPRSRPILRANPVKIPENHALWRAHNTRFDITESTFRRVQAFINPVIIQGFARPHLDLPSLPEVNIFVNLFFERFSPQAPVLHHATVDTNDDLPPPLLAAMIVIGAIHSRLPGTRRFSIVLLDIVRWNLQTAIECDNTLMREPMIIFAEALICHAGIWCGNKRAFELAEIVRSMAVKHVRSAQFWRGNAKPVEHEQSENSMKADPKVHWKSWIAKEAQKRLFWVIYALDAQFAALMYLPATFAIGEVRNLCCPCDDEFWSARTARHWKSLLGDASVPPSRTFSAAMAPFAQSFAPVRSGNLASRPQAALSPVLNLNAWSAFLVLATLQVQIFNFSQERLFADSMIIQDEPDDAESQSPGEDCDEAISNDLQQWQTIRREILLDSLTLWEHAYLTAHSFQDRHPTSIYFRQASFVSHPTALILLDISISDLQNAIGKDGNTGIPEAMSKLHHWVKTSPRVAEQLTYACSKTIATPLSALVPRVLGPTACEQAIIAIFLCHVVVWIFASVASPLQKESLAARLRENKELWNSPQIQALRQALEFRDESGGREEGAPAMMRKKDVLGNIFKSAAQSLTHLGTWGAALNLALLLHRRAEMQ</sequence>
<feature type="region of interest" description="Disordered" evidence="8">
    <location>
        <begin position="155"/>
        <end position="206"/>
    </location>
</feature>
<dbReference type="GO" id="GO:0005634">
    <property type="term" value="C:nucleus"/>
    <property type="evidence" value="ECO:0007669"/>
    <property type="project" value="UniProtKB-SubCell"/>
</dbReference>
<keyword evidence="2" id="KW-0479">Metal-binding</keyword>
<feature type="domain" description="C2H2-type" evidence="9">
    <location>
        <begin position="75"/>
        <end position="97"/>
    </location>
</feature>
<evidence type="ECO:0000256" key="2">
    <source>
        <dbReference type="ARBA" id="ARBA00022723"/>
    </source>
</evidence>
<feature type="domain" description="C2H2-type" evidence="9">
    <location>
        <begin position="47"/>
        <end position="74"/>
    </location>
</feature>
<dbReference type="GO" id="GO:0008270">
    <property type="term" value="F:zinc ion binding"/>
    <property type="evidence" value="ECO:0007669"/>
    <property type="project" value="UniProtKB-KW"/>
</dbReference>
<dbReference type="Pfam" id="PF04082">
    <property type="entry name" value="Fungal_trans"/>
    <property type="match status" value="1"/>
</dbReference>
<evidence type="ECO:0000256" key="6">
    <source>
        <dbReference type="ARBA" id="ARBA00023242"/>
    </source>
</evidence>
<dbReference type="SMART" id="SM00355">
    <property type="entry name" value="ZnF_C2H2"/>
    <property type="match status" value="2"/>
</dbReference>
<dbReference type="GO" id="GO:0000978">
    <property type="term" value="F:RNA polymerase II cis-regulatory region sequence-specific DNA binding"/>
    <property type="evidence" value="ECO:0007669"/>
    <property type="project" value="InterPro"/>
</dbReference>
<dbReference type="Pfam" id="PF00096">
    <property type="entry name" value="zf-C2H2"/>
    <property type="match status" value="2"/>
</dbReference>
<evidence type="ECO:0000256" key="4">
    <source>
        <dbReference type="ARBA" id="ARBA00022771"/>
    </source>
</evidence>
<keyword evidence="11" id="KW-1185">Reference proteome</keyword>
<keyword evidence="6" id="KW-0539">Nucleus</keyword>
<dbReference type="EMBL" id="KZ613953">
    <property type="protein sequence ID" value="PMD34938.1"/>
    <property type="molecule type" value="Genomic_DNA"/>
</dbReference>
<organism evidence="10 11">
    <name type="scientific">Hyaloscypha variabilis (strain UAMH 11265 / GT02V1 / F)</name>
    <name type="common">Meliniomyces variabilis</name>
    <dbReference type="NCBI Taxonomy" id="1149755"/>
    <lineage>
        <taxon>Eukaryota</taxon>
        <taxon>Fungi</taxon>
        <taxon>Dikarya</taxon>
        <taxon>Ascomycota</taxon>
        <taxon>Pezizomycotina</taxon>
        <taxon>Leotiomycetes</taxon>
        <taxon>Helotiales</taxon>
        <taxon>Hyaloscyphaceae</taxon>
        <taxon>Hyaloscypha</taxon>
        <taxon>Hyaloscypha variabilis</taxon>
    </lineage>
</organism>
<feature type="region of interest" description="Disordered" evidence="8">
    <location>
        <begin position="1"/>
        <end position="46"/>
    </location>
</feature>
<evidence type="ECO:0000256" key="3">
    <source>
        <dbReference type="ARBA" id="ARBA00022737"/>
    </source>
</evidence>
<keyword evidence="5" id="KW-0862">Zinc</keyword>
<dbReference type="Proteomes" id="UP000235786">
    <property type="component" value="Unassembled WGS sequence"/>
</dbReference>
<feature type="compositionally biased region" description="Basic and acidic residues" evidence="8">
    <location>
        <begin position="90"/>
        <end position="101"/>
    </location>
</feature>
<name>A0A2J6R8U1_HYAVF</name>